<evidence type="ECO:0000313" key="1">
    <source>
        <dbReference type="EMBL" id="MED6244620.1"/>
    </source>
</evidence>
<reference evidence="1 2" key="1">
    <citation type="submission" date="2021-07" db="EMBL/GenBank/DDBJ databases">
        <authorList>
            <person name="Palmer J.M."/>
        </authorList>
    </citation>
    <scope>NUCLEOTIDE SEQUENCE [LARGE SCALE GENOMIC DNA]</scope>
    <source>
        <strain evidence="1 2">AT_MEX2019</strain>
        <tissue evidence="1">Muscle</tissue>
    </source>
</reference>
<dbReference type="EMBL" id="JAHUTI010039725">
    <property type="protein sequence ID" value="MED6244620.1"/>
    <property type="molecule type" value="Genomic_DNA"/>
</dbReference>
<keyword evidence="2" id="KW-1185">Reference proteome</keyword>
<evidence type="ECO:0000313" key="2">
    <source>
        <dbReference type="Proteomes" id="UP001345963"/>
    </source>
</evidence>
<gene>
    <name evidence="1" type="ORF">ATANTOWER_018603</name>
</gene>
<organism evidence="1 2">
    <name type="scientific">Ataeniobius toweri</name>
    <dbReference type="NCBI Taxonomy" id="208326"/>
    <lineage>
        <taxon>Eukaryota</taxon>
        <taxon>Metazoa</taxon>
        <taxon>Chordata</taxon>
        <taxon>Craniata</taxon>
        <taxon>Vertebrata</taxon>
        <taxon>Euteleostomi</taxon>
        <taxon>Actinopterygii</taxon>
        <taxon>Neopterygii</taxon>
        <taxon>Teleostei</taxon>
        <taxon>Neoteleostei</taxon>
        <taxon>Acanthomorphata</taxon>
        <taxon>Ovalentaria</taxon>
        <taxon>Atherinomorphae</taxon>
        <taxon>Cyprinodontiformes</taxon>
        <taxon>Goodeidae</taxon>
        <taxon>Ataeniobius</taxon>
    </lineage>
</organism>
<protein>
    <submittedName>
        <fullName evidence="1">Uncharacterized protein</fullName>
    </submittedName>
</protein>
<name>A0ABU7B4S8_9TELE</name>
<proteinExistence type="predicted"/>
<sequence length="92" mass="10291">MSTEGHGYRDKESEQTWQLFLQPSWSLLYGSLPPPHTCLSTLSASPHLGFLLEGKRAISFLKPKPTLHDVCLSLDHPTLIEHGYLETSLESS</sequence>
<comment type="caution">
    <text evidence="1">The sequence shown here is derived from an EMBL/GenBank/DDBJ whole genome shotgun (WGS) entry which is preliminary data.</text>
</comment>
<dbReference type="Proteomes" id="UP001345963">
    <property type="component" value="Unassembled WGS sequence"/>
</dbReference>
<accession>A0ABU7B4S8</accession>